<proteinExistence type="predicted"/>
<dbReference type="PROSITE" id="PS51253">
    <property type="entry name" value="HTH_CENPB"/>
    <property type="match status" value="1"/>
</dbReference>
<dbReference type="InterPro" id="IPR009057">
    <property type="entry name" value="Homeodomain-like_sf"/>
</dbReference>
<dbReference type="SUPFAM" id="SSF46689">
    <property type="entry name" value="Homeodomain-like"/>
    <property type="match status" value="1"/>
</dbReference>
<dbReference type="Gene3D" id="1.10.10.60">
    <property type="entry name" value="Homeodomain-like"/>
    <property type="match status" value="1"/>
</dbReference>
<name>F0WCU2_9STRA</name>
<dbReference type="InterPro" id="IPR006600">
    <property type="entry name" value="HTH_CenpB_DNA-bd_dom"/>
</dbReference>
<dbReference type="Pfam" id="PF03221">
    <property type="entry name" value="HTH_Tnp_Tc5"/>
    <property type="match status" value="1"/>
</dbReference>
<reference evidence="3" key="2">
    <citation type="submission" date="2011-02" db="EMBL/GenBank/DDBJ databases">
        <authorList>
            <person name="MacLean D."/>
        </authorList>
    </citation>
    <scope>NUCLEOTIDE SEQUENCE</scope>
</reference>
<accession>F0WCU2</accession>
<organism evidence="3">
    <name type="scientific">Albugo laibachii Nc14</name>
    <dbReference type="NCBI Taxonomy" id="890382"/>
    <lineage>
        <taxon>Eukaryota</taxon>
        <taxon>Sar</taxon>
        <taxon>Stramenopiles</taxon>
        <taxon>Oomycota</taxon>
        <taxon>Peronosporomycetes</taxon>
        <taxon>Albuginales</taxon>
        <taxon>Albuginaceae</taxon>
        <taxon>Albugo</taxon>
    </lineage>
</organism>
<sequence length="164" mass="19056">MATKRVSKNNLEKREVVEWIEGTGGGVPTRALKNFQWEREWKVLGAQIRYWWRNRVAITKSPALQLRVTGEGGHPRFGEVEDVLFDQILFLRAKKKKISRQWIQASAHELAHAELDEDDFSASDMWLAHFMDRYGLSLRRTTNLTKLSDDELTARAVHFLAYLS</sequence>
<evidence type="ECO:0000259" key="2">
    <source>
        <dbReference type="PROSITE" id="PS51253"/>
    </source>
</evidence>
<dbReference type="GO" id="GO:0003677">
    <property type="term" value="F:DNA binding"/>
    <property type="evidence" value="ECO:0007669"/>
    <property type="project" value="UniProtKB-KW"/>
</dbReference>
<dbReference type="AlphaFoldDB" id="F0WCU2"/>
<feature type="domain" description="HTH CENPB-type" evidence="2">
    <location>
        <begin position="68"/>
        <end position="140"/>
    </location>
</feature>
<dbReference type="SMART" id="SM00674">
    <property type="entry name" value="CENPB"/>
    <property type="match status" value="1"/>
</dbReference>
<evidence type="ECO:0000256" key="1">
    <source>
        <dbReference type="ARBA" id="ARBA00023125"/>
    </source>
</evidence>
<protein>
    <submittedName>
        <fullName evidence="3">Uncharacterized protein AlNc14C61G4468</fullName>
    </submittedName>
</protein>
<dbReference type="EMBL" id="FR824106">
    <property type="protein sequence ID" value="CCA19011.1"/>
    <property type="molecule type" value="Genomic_DNA"/>
</dbReference>
<gene>
    <name evidence="3" type="primary">AlNc14C61G4468</name>
    <name evidence="3" type="ORF">ALNC14_051540</name>
</gene>
<reference evidence="3" key="1">
    <citation type="journal article" date="2011" name="PLoS Biol.">
        <title>Gene gain and loss during evolution of obligate parasitism in the white rust pathogen of Arabidopsis thaliana.</title>
        <authorList>
            <person name="Kemen E."/>
            <person name="Gardiner A."/>
            <person name="Schultz-Larsen T."/>
            <person name="Kemen A.C."/>
            <person name="Balmuth A.L."/>
            <person name="Robert-Seilaniantz A."/>
            <person name="Bailey K."/>
            <person name="Holub E."/>
            <person name="Studholme D.J."/>
            <person name="Maclean D."/>
            <person name="Jones J.D."/>
        </authorList>
    </citation>
    <scope>NUCLEOTIDE SEQUENCE</scope>
</reference>
<keyword evidence="1" id="KW-0238">DNA-binding</keyword>
<dbReference type="HOGENOM" id="CLU_103149_1_0_1"/>
<evidence type="ECO:0000313" key="3">
    <source>
        <dbReference type="EMBL" id="CCA19011.1"/>
    </source>
</evidence>